<dbReference type="InterPro" id="IPR012131">
    <property type="entry name" value="Hstdl_DH"/>
</dbReference>
<keyword evidence="2 3" id="KW-0560">Oxidoreductase</keyword>
<dbReference type="EC" id="1.1.1.23" evidence="5"/>
<dbReference type="InterPro" id="IPR022695">
    <property type="entry name" value="Histidinol_DH_monofunct"/>
</dbReference>
<evidence type="ECO:0000256" key="1">
    <source>
        <dbReference type="ARBA" id="ARBA00010178"/>
    </source>
</evidence>
<dbReference type="EMBL" id="JBHRTS010000001">
    <property type="protein sequence ID" value="MFC3192716.1"/>
    <property type="molecule type" value="Genomic_DNA"/>
</dbReference>
<name>A0ABV7J7R5_9GAMM</name>
<evidence type="ECO:0000256" key="4">
    <source>
        <dbReference type="RuleBase" id="RU004175"/>
    </source>
</evidence>
<dbReference type="GO" id="GO:0004399">
    <property type="term" value="F:histidinol dehydrogenase activity"/>
    <property type="evidence" value="ECO:0007669"/>
    <property type="project" value="UniProtKB-EC"/>
</dbReference>
<evidence type="ECO:0000256" key="2">
    <source>
        <dbReference type="ARBA" id="ARBA00023002"/>
    </source>
</evidence>
<dbReference type="CDD" id="cd06572">
    <property type="entry name" value="Histidinol_dh"/>
    <property type="match status" value="1"/>
</dbReference>
<dbReference type="PANTHER" id="PTHR21256">
    <property type="entry name" value="HISTIDINOL DEHYDROGENASE HDH"/>
    <property type="match status" value="1"/>
</dbReference>
<evidence type="ECO:0000313" key="6">
    <source>
        <dbReference type="Proteomes" id="UP001595533"/>
    </source>
</evidence>
<organism evidence="5 6">
    <name type="scientific">Marinicella sediminis</name>
    <dbReference type="NCBI Taxonomy" id="1792834"/>
    <lineage>
        <taxon>Bacteria</taxon>
        <taxon>Pseudomonadati</taxon>
        <taxon>Pseudomonadota</taxon>
        <taxon>Gammaproteobacteria</taxon>
        <taxon>Lysobacterales</taxon>
        <taxon>Marinicellaceae</taxon>
        <taxon>Marinicella</taxon>
    </lineage>
</organism>
<protein>
    <submittedName>
        <fullName evidence="5">Histidinol dehydrogenase</fullName>
        <ecNumber evidence="5">1.1.1.23</ecNumber>
    </submittedName>
</protein>
<sequence>MSDKYSHVTDYIRPAFKDQSKIEQTVAKILDKIKNHGDAAVQAISQKIDQQDAQYIDLLPFDEYPIDQSLKDAIQSAHRRIKKFCQFQIKDLKNDQFSDEMGDFGFVYQPIEHIGAYIPGGQFPLISTALMTLIPAQVAGCPVRVACSPSDHPALLAAASLAGATQFLHLGGAQAIGALSYGYDQTPAVNLIVGPGNAYVNQAKAQVQHRTQIDTLAGPSELLIYGNQIKQPEWLMFDALAQAEHDANAVSVVVSETPELLENLYDLLDEHPKGKELLNNDNIVLLLADDQPQALAFINDYAPEHLMVCDESMKTALFKNYGSLFIGENSAVAFGDYCAGPNHTLPTAGAAKFSGGLSVHQFLKVQSTQKINNTGRGVLANISAKLAAAEGLTYHEQSAEIRKL</sequence>
<comment type="caution">
    <text evidence="5">The sequence shown here is derived from an EMBL/GenBank/DDBJ whole genome shotgun (WGS) entry which is preliminary data.</text>
</comment>
<dbReference type="PRINTS" id="PR00083">
    <property type="entry name" value="HOLDHDRGNASE"/>
</dbReference>
<dbReference type="Gene3D" id="3.40.50.1980">
    <property type="entry name" value="Nitrogenase molybdenum iron protein domain"/>
    <property type="match status" value="2"/>
</dbReference>
<dbReference type="PANTHER" id="PTHR21256:SF2">
    <property type="entry name" value="HISTIDINE BIOSYNTHESIS TRIFUNCTIONAL PROTEIN"/>
    <property type="match status" value="1"/>
</dbReference>
<reference evidence="6" key="1">
    <citation type="journal article" date="2019" name="Int. J. Syst. Evol. Microbiol.">
        <title>The Global Catalogue of Microorganisms (GCM) 10K type strain sequencing project: providing services to taxonomists for standard genome sequencing and annotation.</title>
        <authorList>
            <consortium name="The Broad Institute Genomics Platform"/>
            <consortium name="The Broad Institute Genome Sequencing Center for Infectious Disease"/>
            <person name="Wu L."/>
            <person name="Ma J."/>
        </authorList>
    </citation>
    <scope>NUCLEOTIDE SEQUENCE [LARGE SCALE GENOMIC DNA]</scope>
    <source>
        <strain evidence="6">KCTC 42953</strain>
    </source>
</reference>
<proteinExistence type="inferred from homology"/>
<evidence type="ECO:0000313" key="5">
    <source>
        <dbReference type="EMBL" id="MFC3192716.1"/>
    </source>
</evidence>
<evidence type="ECO:0000256" key="3">
    <source>
        <dbReference type="PIRNR" id="PIRNR000099"/>
    </source>
</evidence>
<dbReference type="Pfam" id="PF00815">
    <property type="entry name" value="Histidinol_dh"/>
    <property type="match status" value="1"/>
</dbReference>
<dbReference type="Proteomes" id="UP001595533">
    <property type="component" value="Unassembled WGS sequence"/>
</dbReference>
<keyword evidence="6" id="KW-1185">Reference proteome</keyword>
<dbReference type="Gene3D" id="1.20.5.1300">
    <property type="match status" value="1"/>
</dbReference>
<comment type="similarity">
    <text evidence="1 3 4">Belongs to the histidinol dehydrogenase family.</text>
</comment>
<gene>
    <name evidence="5" type="primary">hisD</name>
    <name evidence="5" type="ORF">ACFODZ_00550</name>
</gene>
<accession>A0ABV7J7R5</accession>
<dbReference type="RefSeq" id="WP_077409405.1">
    <property type="nucleotide sequence ID" value="NZ_JBHRTS010000001.1"/>
</dbReference>
<dbReference type="PIRSF" id="PIRSF000099">
    <property type="entry name" value="Histidinol_dh"/>
    <property type="match status" value="1"/>
</dbReference>
<dbReference type="NCBIfam" id="TIGR00069">
    <property type="entry name" value="hisD"/>
    <property type="match status" value="1"/>
</dbReference>
<dbReference type="InterPro" id="IPR016161">
    <property type="entry name" value="Ald_DH/histidinol_DH"/>
</dbReference>
<dbReference type="SUPFAM" id="SSF53720">
    <property type="entry name" value="ALDH-like"/>
    <property type="match status" value="1"/>
</dbReference>